<evidence type="ECO:0000313" key="1">
    <source>
        <dbReference type="EMBL" id="QFZ26658.1"/>
    </source>
</evidence>
<sequence length="160" mass="18307">MQVKRAPTEKCLTFMKQYSLTDLKFITPTTLRAWFDKGSPSGKGKFAIVDVRDSDYIGGHIKGCYHYPAGNFHTSLPQLQQKLIENEIDDVVFHCALSQVRGPRSTLMFLRSLNEVQDPNDRAFFDKLSVSVLQGGFTSWQQKYGSDTEVTEDYIKDLWE</sequence>
<protein>
    <submittedName>
        <fullName evidence="1">CDC25-like phosphatase</fullName>
    </submittedName>
</protein>
<dbReference type="EMBL" id="CP038485">
    <property type="protein sequence ID" value="QFZ26658.1"/>
    <property type="molecule type" value="Genomic_DNA"/>
</dbReference>
<reference evidence="2" key="1">
    <citation type="journal article" date="2019" name="MBio">
        <title>Comparative genomics for the elucidation of multidrug resistance (MDR) in Candida lusitaniae.</title>
        <authorList>
            <person name="Kannan A."/>
            <person name="Asner S.A."/>
            <person name="Trachsel E."/>
            <person name="Kelly S."/>
            <person name="Parker J."/>
            <person name="Sanglard D."/>
        </authorList>
    </citation>
    <scope>NUCLEOTIDE SEQUENCE [LARGE SCALE GENOMIC DNA]</scope>
    <source>
        <strain evidence="2">P1</strain>
    </source>
</reference>
<dbReference type="Proteomes" id="UP000326582">
    <property type="component" value="Chromosome 2"/>
</dbReference>
<keyword evidence="2" id="KW-1185">Reference proteome</keyword>
<accession>A0ACD0WGJ7</accession>
<organism evidence="1 2">
    <name type="scientific">Clavispora lusitaniae</name>
    <name type="common">Candida lusitaniae</name>
    <dbReference type="NCBI Taxonomy" id="36911"/>
    <lineage>
        <taxon>Eukaryota</taxon>
        <taxon>Fungi</taxon>
        <taxon>Dikarya</taxon>
        <taxon>Ascomycota</taxon>
        <taxon>Saccharomycotina</taxon>
        <taxon>Pichiomycetes</taxon>
        <taxon>Metschnikowiaceae</taxon>
        <taxon>Clavispora</taxon>
    </lineage>
</organism>
<gene>
    <name evidence="1" type="ORF">EJF14_20570</name>
</gene>
<evidence type="ECO:0000313" key="2">
    <source>
        <dbReference type="Proteomes" id="UP000326582"/>
    </source>
</evidence>
<name>A0ACD0WGJ7_CLALS</name>
<proteinExistence type="predicted"/>